<dbReference type="InterPro" id="IPR050266">
    <property type="entry name" value="AB_hydrolase_sf"/>
</dbReference>
<dbReference type="InterPro" id="IPR000073">
    <property type="entry name" value="AB_hydrolase_1"/>
</dbReference>
<keyword evidence="4" id="KW-1185">Reference proteome</keyword>
<dbReference type="EMBL" id="PYBJ01000027">
    <property type="protein sequence ID" value="PSM39076.1"/>
    <property type="molecule type" value="Genomic_DNA"/>
</dbReference>
<dbReference type="PANTHER" id="PTHR43798">
    <property type="entry name" value="MONOACYLGLYCEROL LIPASE"/>
    <property type="match status" value="1"/>
</dbReference>
<evidence type="ECO:0000313" key="3">
    <source>
        <dbReference type="EMBL" id="PSM39076.1"/>
    </source>
</evidence>
<evidence type="ECO:0000259" key="2">
    <source>
        <dbReference type="Pfam" id="PF00561"/>
    </source>
</evidence>
<sequence length="281" mass="30462">MAADPSAPPELSEYVRSVNGIELHVTEAGSGAPLLMLHGVGVDASAQRREIEALARSHPVIAPDLRGHGRSTRPAAFSLSDHVEDMIGLLDELGLARTAVLGGSMGSYVAQALALAVPQRVRELILVVATSHGRTSSTDRVLAEHADELRGLSREQQQQWLSDRLFAPETPPSVRDQVRDWYVSRHSLGLTMSPEQIEVANKAVLGFDFRADLATLEIPTLLISGRHDILNPPAEAERMARLLPSARLVVFEHSGHLPSLEEPELFVPTVLAFLAEHTSVS</sequence>
<accession>A0A2P8PYK5</accession>
<name>A0A2P8PYK5_9ACTN</name>
<dbReference type="SUPFAM" id="SSF53474">
    <property type="entry name" value="alpha/beta-Hydrolases"/>
    <property type="match status" value="1"/>
</dbReference>
<dbReference type="AlphaFoldDB" id="A0A2P8PYK5"/>
<dbReference type="PANTHER" id="PTHR43798:SF31">
    <property type="entry name" value="AB HYDROLASE SUPERFAMILY PROTEIN YCLE"/>
    <property type="match status" value="1"/>
</dbReference>
<comment type="caution">
    <text evidence="3">The sequence shown here is derived from an EMBL/GenBank/DDBJ whole genome shotgun (WGS) entry which is preliminary data.</text>
</comment>
<dbReference type="PRINTS" id="PR00412">
    <property type="entry name" value="EPOXHYDRLASE"/>
</dbReference>
<dbReference type="InterPro" id="IPR029058">
    <property type="entry name" value="AB_hydrolase_fold"/>
</dbReference>
<gene>
    <name evidence="3" type="ORF">C6Y14_34245</name>
</gene>
<dbReference type="RefSeq" id="WP_107020772.1">
    <property type="nucleotide sequence ID" value="NZ_KZ679053.1"/>
</dbReference>
<dbReference type="PRINTS" id="PR00111">
    <property type="entry name" value="ABHYDROLASE"/>
</dbReference>
<evidence type="ECO:0000313" key="4">
    <source>
        <dbReference type="Proteomes" id="UP000240429"/>
    </source>
</evidence>
<reference evidence="3 4" key="1">
    <citation type="submission" date="2018-03" db="EMBL/GenBank/DDBJ databases">
        <title>Streptomyces dioscori sp. nov., a novel endophytic actinobacterium isolated from bulbil of Dioscorea bulbifera L.</title>
        <authorList>
            <person name="Zhikuan W."/>
        </authorList>
    </citation>
    <scope>NUCLEOTIDE SEQUENCE [LARGE SCALE GENOMIC DNA]</scope>
    <source>
        <strain evidence="3 4">A217</strain>
    </source>
</reference>
<proteinExistence type="predicted"/>
<dbReference type="Gene3D" id="3.40.50.1820">
    <property type="entry name" value="alpha/beta hydrolase"/>
    <property type="match status" value="1"/>
</dbReference>
<protein>
    <submittedName>
        <fullName evidence="3">Alpha/beta hydrolase</fullName>
    </submittedName>
</protein>
<feature type="domain" description="AB hydrolase-1" evidence="2">
    <location>
        <begin position="33"/>
        <end position="263"/>
    </location>
</feature>
<dbReference type="InterPro" id="IPR000639">
    <property type="entry name" value="Epox_hydrolase-like"/>
</dbReference>
<organism evidence="3 4">
    <name type="scientific">Streptomyces dioscori</name>
    <dbReference type="NCBI Taxonomy" id="2109333"/>
    <lineage>
        <taxon>Bacteria</taxon>
        <taxon>Bacillati</taxon>
        <taxon>Actinomycetota</taxon>
        <taxon>Actinomycetes</taxon>
        <taxon>Kitasatosporales</taxon>
        <taxon>Streptomycetaceae</taxon>
        <taxon>Streptomyces</taxon>
        <taxon>Streptomyces aurantiacus group</taxon>
    </lineage>
</organism>
<dbReference type="GO" id="GO:0016020">
    <property type="term" value="C:membrane"/>
    <property type="evidence" value="ECO:0007669"/>
    <property type="project" value="TreeGrafter"/>
</dbReference>
<evidence type="ECO:0000256" key="1">
    <source>
        <dbReference type="ARBA" id="ARBA00022801"/>
    </source>
</evidence>
<dbReference type="Pfam" id="PF00561">
    <property type="entry name" value="Abhydrolase_1"/>
    <property type="match status" value="1"/>
</dbReference>
<keyword evidence="1 3" id="KW-0378">Hydrolase</keyword>
<dbReference type="GO" id="GO:0016787">
    <property type="term" value="F:hydrolase activity"/>
    <property type="evidence" value="ECO:0007669"/>
    <property type="project" value="UniProtKB-KW"/>
</dbReference>
<dbReference type="Proteomes" id="UP000240429">
    <property type="component" value="Unassembled WGS sequence"/>
</dbReference>
<dbReference type="OrthoDB" id="495620at2"/>